<feature type="region of interest" description="Disordered" evidence="8">
    <location>
        <begin position="1209"/>
        <end position="1242"/>
    </location>
</feature>
<sequence length="1329" mass="148965">NPSVSGKVQRAVSMAALALLCDMADRGVLNFRSEAMISLHSLTDYFYPSSPSSSQHLNQTLLKPTTVTVSDPVDNLILKDWGRIVAQFIRDQWTCLSFLQKSAGTLQASKAPEVLRAAVDALALLPGHLVLPVLDYMASILPQVVQCDESLCIEAICASWKVVQALSTNPHDFWSTLQGFVRLAFHRGLLQLTEEQNPRITASIQQIVTELMELAQVRSGVFNVLIQHCCETWLPSGTAEGVQSDTVFSTALLHLDILAEACVYGPVFRRDQRLVQEVQSYVDQLGDSCAANTAVSSDNRDDQFPRVCVLAFLCRLNPSNQLHQRLMEELVQRLLTKDADISKSKVRYYSNSIQHRVKNRVWQTLLLLLHKLRPEFVSECVLSSVCEAGFCSNQASVKYLIEWTLILVLHQNPSHIQSLWNCFSLDHEKTKTSVCTFLSVLVHLNVLLPKLQDKEVQWRRAVEVSLQWCFSHNFSIRLYALLALKRVWELEDVRVQAGENMGGLTTVVQACLQQAEAMQNTGNAMKNWSRIQDHFFFSAFQPIRDYSVETIFEIFPRFSELAEDEWLPLWKFESFVDFPMSAALPLKNPVTDLREFHPGDWIQQDKGDLEQEERWAEVQKKITPWKQSVQEQEPELMAQQRAARLGKLTSSLLVVASLIDKPTNLGGLCRTCEIFGAKALVLDSLRHINDKQFQALSVSSELWLPMLEVKPAELSDFLQLKKREGYWVIGVEQTSNSQSLQDYMFPERSLLLLGNEREGIPANLLQLVDVCVEIPQHGVTRSLNVHVSAALLVVSISNLIRLSVFFFLMESSAQEWFDADEFQMRTAVRNSTVLWPRARLVLETLMVLMSLGAVTGNILVIVIVAATKTFHTVTSVLIINLAISDFLVGIGVMPFVAVSIMNDGWVNCNDLCLYVGYTSSVYCTASVLTLAAIALDRYFSIVDCLRYDSRCTIWRTGLAVLWIWLQAMVTSCPPLFGWSNISFVAPVYSCAVNWANSPSYTVIMALLTFLLPAVVILFCYLKIVRVARYHARRIHSLEEHLQRNRTPSVLNLQHSFIDSFTPSRLVYHVSGRFVMDQFDVPGEISPDAPSEMSSKSAGGRLHSFLAQIHSSSPQNPNHGVLRLFFVIAAFFLCWTPYISVALVQATETALSRPSSLVPPSAVTLSYWLVLFNSDINPLLYALLSKRFQVAFQSLRWKIQAKLGNIVGQGGAERSTVGGGGESDPTNGTTHSSSAHSRNDGGPTYSSVYTLSSQFPNSFKEHLNNAIPVATTSRPVCHKCGGQGPRAVDHLQVPSKQRERNRLPYSAATKKKQATFFYGQITVRVEHDIC</sequence>
<keyword evidence="5 9" id="KW-1133">Transmembrane helix</keyword>
<dbReference type="PANTHER" id="PTHR12029:SF11">
    <property type="entry name" value="METHYLTRANSFERASE TARBP1-RELATED"/>
    <property type="match status" value="1"/>
</dbReference>
<feature type="transmembrane region" description="Helical" evidence="9">
    <location>
        <begin position="999"/>
        <end position="1023"/>
    </location>
</feature>
<dbReference type="InterPro" id="IPR029028">
    <property type="entry name" value="Alpha/beta_knot_MTases"/>
</dbReference>
<feature type="transmembrane region" description="Helical" evidence="9">
    <location>
        <begin position="1120"/>
        <end position="1144"/>
    </location>
</feature>
<evidence type="ECO:0000256" key="6">
    <source>
        <dbReference type="ARBA" id="ARBA00023136"/>
    </source>
</evidence>
<evidence type="ECO:0000256" key="5">
    <source>
        <dbReference type="ARBA" id="ARBA00022989"/>
    </source>
</evidence>
<keyword evidence="4 7" id="KW-0812">Transmembrane</keyword>
<dbReference type="SMART" id="SM01381">
    <property type="entry name" value="7TM_GPCR_Srsx"/>
    <property type="match status" value="1"/>
</dbReference>
<reference evidence="11 12" key="1">
    <citation type="submission" date="2023-09" db="EMBL/GenBank/DDBJ databases">
        <authorList>
            <person name="Wang M."/>
        </authorList>
    </citation>
    <scope>NUCLEOTIDE SEQUENCE [LARGE SCALE GENOMIC DNA]</scope>
    <source>
        <strain evidence="11">GT-2023</strain>
        <tissue evidence="11">Liver</tissue>
    </source>
</reference>
<keyword evidence="7" id="KW-0297">G-protein coupled receptor</keyword>
<evidence type="ECO:0000256" key="4">
    <source>
        <dbReference type="ARBA" id="ARBA00022692"/>
    </source>
</evidence>
<dbReference type="CDD" id="cd18091">
    <property type="entry name" value="SpoU-like_TRM3-like"/>
    <property type="match status" value="1"/>
</dbReference>
<evidence type="ECO:0000256" key="9">
    <source>
        <dbReference type="SAM" id="Phobius"/>
    </source>
</evidence>
<evidence type="ECO:0000259" key="10">
    <source>
        <dbReference type="PROSITE" id="PS50262"/>
    </source>
</evidence>
<proteinExistence type="inferred from homology"/>
<dbReference type="InterPro" id="IPR044748">
    <property type="entry name" value="Trm3/TARBP1_C"/>
</dbReference>
<evidence type="ECO:0000256" key="8">
    <source>
        <dbReference type="SAM" id="MobiDB-lite"/>
    </source>
</evidence>
<feature type="transmembrane region" description="Helical" evidence="9">
    <location>
        <begin position="1164"/>
        <end position="1183"/>
    </location>
</feature>
<dbReference type="PROSITE" id="PS00237">
    <property type="entry name" value="G_PROTEIN_RECEP_F1_1"/>
    <property type="match status" value="1"/>
</dbReference>
<feature type="compositionally biased region" description="Polar residues" evidence="8">
    <location>
        <begin position="1223"/>
        <end position="1235"/>
    </location>
</feature>
<keyword evidence="7" id="KW-0807">Transducer</keyword>
<dbReference type="InterPro" id="IPR000276">
    <property type="entry name" value="GPCR_Rhodpsn"/>
</dbReference>
<dbReference type="Pfam" id="PF00588">
    <property type="entry name" value="SpoU_methylase"/>
    <property type="match status" value="1"/>
</dbReference>
<dbReference type="EMBL" id="JAYMGO010000013">
    <property type="protein sequence ID" value="KAL1262647.1"/>
    <property type="molecule type" value="Genomic_DNA"/>
</dbReference>
<dbReference type="Gene3D" id="3.40.1280.10">
    <property type="match status" value="1"/>
</dbReference>
<dbReference type="CDD" id="cd00637">
    <property type="entry name" value="7tm_classA_rhodopsin-like"/>
    <property type="match status" value="1"/>
</dbReference>
<comment type="subcellular location">
    <subcellularLocation>
        <location evidence="1">Membrane</location>
    </subcellularLocation>
</comment>
<dbReference type="InterPro" id="IPR045330">
    <property type="entry name" value="TRM3/TARBP1"/>
</dbReference>
<comment type="caution">
    <text evidence="11">The sequence shown here is derived from an EMBL/GenBank/DDBJ whole genome shotgun (WGS) entry which is preliminary data.</text>
</comment>
<evidence type="ECO:0000256" key="2">
    <source>
        <dbReference type="ARBA" id="ARBA00022603"/>
    </source>
</evidence>
<organism evidence="11 12">
    <name type="scientific">Cirrhinus molitorella</name>
    <name type="common">mud carp</name>
    <dbReference type="NCBI Taxonomy" id="172907"/>
    <lineage>
        <taxon>Eukaryota</taxon>
        <taxon>Metazoa</taxon>
        <taxon>Chordata</taxon>
        <taxon>Craniata</taxon>
        <taxon>Vertebrata</taxon>
        <taxon>Euteleostomi</taxon>
        <taxon>Actinopterygii</taxon>
        <taxon>Neopterygii</taxon>
        <taxon>Teleostei</taxon>
        <taxon>Ostariophysi</taxon>
        <taxon>Cypriniformes</taxon>
        <taxon>Cyprinidae</taxon>
        <taxon>Labeoninae</taxon>
        <taxon>Labeonini</taxon>
        <taxon>Cirrhinus</taxon>
    </lineage>
</organism>
<dbReference type="PRINTS" id="PR00237">
    <property type="entry name" value="GPCRRHODOPSN"/>
</dbReference>
<protein>
    <recommendedName>
        <fullName evidence="10">G-protein coupled receptors family 1 profile domain-containing protein</fullName>
    </recommendedName>
</protein>
<gene>
    <name evidence="11" type="ORF">QQF64_005386</name>
</gene>
<evidence type="ECO:0000256" key="3">
    <source>
        <dbReference type="ARBA" id="ARBA00022679"/>
    </source>
</evidence>
<dbReference type="InterPro" id="IPR016024">
    <property type="entry name" value="ARM-type_fold"/>
</dbReference>
<dbReference type="SUPFAM" id="SSF81321">
    <property type="entry name" value="Family A G protein-coupled receptor-like"/>
    <property type="match status" value="1"/>
</dbReference>
<comment type="similarity">
    <text evidence="7">Belongs to the G-protein coupled receptor 1 family.</text>
</comment>
<feature type="transmembrane region" description="Helical" evidence="9">
    <location>
        <begin position="877"/>
        <end position="901"/>
    </location>
</feature>
<evidence type="ECO:0000256" key="7">
    <source>
        <dbReference type="RuleBase" id="RU000688"/>
    </source>
</evidence>
<dbReference type="InterPro" id="IPR001537">
    <property type="entry name" value="SpoU_MeTrfase"/>
</dbReference>
<feature type="transmembrane region" description="Helical" evidence="9">
    <location>
        <begin position="956"/>
        <end position="979"/>
    </location>
</feature>
<dbReference type="SUPFAM" id="SSF75217">
    <property type="entry name" value="alpha/beta knot"/>
    <property type="match status" value="1"/>
</dbReference>
<dbReference type="Pfam" id="PF00001">
    <property type="entry name" value="7tm_1"/>
    <property type="match status" value="1"/>
</dbReference>
<evidence type="ECO:0000313" key="12">
    <source>
        <dbReference type="Proteomes" id="UP001558613"/>
    </source>
</evidence>
<keyword evidence="3" id="KW-0808">Transferase</keyword>
<dbReference type="InterPro" id="IPR029026">
    <property type="entry name" value="tRNA_m1G_MTases_N"/>
</dbReference>
<dbReference type="PANTHER" id="PTHR12029">
    <property type="entry name" value="RNA METHYLTRANSFERASE"/>
    <property type="match status" value="1"/>
</dbReference>
<dbReference type="Gene3D" id="1.20.1070.10">
    <property type="entry name" value="Rhodopsin 7-helix transmembrane proteins"/>
    <property type="match status" value="1"/>
</dbReference>
<keyword evidence="2" id="KW-0489">Methyltransferase</keyword>
<feature type="domain" description="G-protein coupled receptors family 1 profile" evidence="10">
    <location>
        <begin position="856"/>
        <end position="1180"/>
    </location>
</feature>
<name>A0ABR3MFE9_9TELE</name>
<keyword evidence="7" id="KW-0675">Receptor</keyword>
<feature type="transmembrane region" description="Helical" evidence="9">
    <location>
        <begin position="913"/>
        <end position="935"/>
    </location>
</feature>
<keyword evidence="6 9" id="KW-0472">Membrane</keyword>
<evidence type="ECO:0000313" key="11">
    <source>
        <dbReference type="EMBL" id="KAL1262647.1"/>
    </source>
</evidence>
<feature type="non-terminal residue" evidence="11">
    <location>
        <position position="1"/>
    </location>
</feature>
<dbReference type="PROSITE" id="PS50262">
    <property type="entry name" value="G_PROTEIN_RECEP_F1_2"/>
    <property type="match status" value="1"/>
</dbReference>
<feature type="transmembrane region" description="Helical" evidence="9">
    <location>
        <begin position="845"/>
        <end position="865"/>
    </location>
</feature>
<accession>A0ABR3MFE9</accession>
<evidence type="ECO:0000256" key="1">
    <source>
        <dbReference type="ARBA" id="ARBA00004370"/>
    </source>
</evidence>
<dbReference type="InterPro" id="IPR017452">
    <property type="entry name" value="GPCR_Rhodpsn_7TM"/>
</dbReference>
<keyword evidence="12" id="KW-1185">Reference proteome</keyword>
<feature type="compositionally biased region" description="Gly residues" evidence="8">
    <location>
        <begin position="1209"/>
        <end position="1221"/>
    </location>
</feature>
<dbReference type="SUPFAM" id="SSF48371">
    <property type="entry name" value="ARM repeat"/>
    <property type="match status" value="1"/>
</dbReference>
<dbReference type="Proteomes" id="UP001558613">
    <property type="component" value="Unassembled WGS sequence"/>
</dbReference>